<gene>
    <name evidence="1" type="ORF">FOB26_30205</name>
</gene>
<evidence type="ECO:0000313" key="2">
    <source>
        <dbReference type="Proteomes" id="UP001155820"/>
    </source>
</evidence>
<dbReference type="AlphaFoldDB" id="A0AA44ERN9"/>
<dbReference type="EMBL" id="JABRWM010000006">
    <property type="protein sequence ID" value="NRF23329.1"/>
    <property type="molecule type" value="Genomic_DNA"/>
</dbReference>
<sequence length="211" mass="23862">MSSDRIVNEAFQRHIAEDDQKARDAVKAVVDAMTMGNAYLFSDAIEGLYYTGAFRSAFLAIRRHTGLSDVFKRELGGVWVLHGSMIRNGVNDDVLLAQALRNILPPYQGEGLTLFRGEGANNRRYRRYGLCWTSERTVADYFAHDSAKAYRNGSVVLQADVPREAIVANVHELDPENGEYEYLVDRRSLRPEMISVIERIPFTPKPVIRPV</sequence>
<dbReference type="Proteomes" id="UP001155820">
    <property type="component" value="Unassembled WGS sequence"/>
</dbReference>
<organism evidence="1 2">
    <name type="scientific">Agrobacterium pusense</name>
    <dbReference type="NCBI Taxonomy" id="648995"/>
    <lineage>
        <taxon>Bacteria</taxon>
        <taxon>Pseudomonadati</taxon>
        <taxon>Pseudomonadota</taxon>
        <taxon>Alphaproteobacteria</taxon>
        <taxon>Hyphomicrobiales</taxon>
        <taxon>Rhizobiaceae</taxon>
        <taxon>Rhizobium/Agrobacterium group</taxon>
        <taxon>Agrobacterium</taxon>
    </lineage>
</organism>
<reference evidence="1" key="1">
    <citation type="submission" date="2019-07" db="EMBL/GenBank/DDBJ databases">
        <title>FDA dAtabase for Regulatory Grade micrObial Sequences (FDA-ARGOS): Supporting development and validation of Infectious Disease Dx tests.</title>
        <authorList>
            <person name="Bachman M."/>
            <person name="Young C."/>
            <person name="Tallon L."/>
            <person name="Sadzewicz L."/>
            <person name="Vavikolanu K."/>
            <person name="Mehta A."/>
            <person name="Aluvathingal J."/>
            <person name="Nadendla S."/>
            <person name="Nandy P."/>
            <person name="Geyer C."/>
            <person name="Yan Y."/>
            <person name="Sichtig H."/>
        </authorList>
    </citation>
    <scope>NUCLEOTIDE SEQUENCE</scope>
    <source>
        <strain evidence="1">FDAARGOS_618</strain>
    </source>
</reference>
<name>A0AA44ERN9_9HYPH</name>
<evidence type="ECO:0000313" key="1">
    <source>
        <dbReference type="EMBL" id="NRF23329.1"/>
    </source>
</evidence>
<dbReference type="RefSeq" id="WP_172874333.1">
    <property type="nucleotide sequence ID" value="NZ_JABRWL010000006.1"/>
</dbReference>
<protein>
    <submittedName>
        <fullName evidence="1">Uncharacterized protein</fullName>
    </submittedName>
</protein>
<keyword evidence="2" id="KW-1185">Reference proteome</keyword>
<comment type="caution">
    <text evidence="1">The sequence shown here is derived from an EMBL/GenBank/DDBJ whole genome shotgun (WGS) entry which is preliminary data.</text>
</comment>
<accession>A0AA44ERN9</accession>
<proteinExistence type="predicted"/>